<reference evidence="11" key="1">
    <citation type="submission" date="2017-02" db="EMBL/GenBank/DDBJ databases">
        <title>Delving into the versatile metabolic prowess of the omnipresent phylum Bacteroidetes.</title>
        <authorList>
            <person name="Nobu M.K."/>
            <person name="Mei R."/>
            <person name="Narihiro T."/>
            <person name="Kuroda K."/>
            <person name="Liu W.-T."/>
        </authorList>
    </citation>
    <scope>NUCLEOTIDE SEQUENCE</scope>
    <source>
        <strain evidence="11">ADurb.Bin131</strain>
    </source>
</reference>
<dbReference type="NCBIfam" id="TIGR01488">
    <property type="entry name" value="HAD-SF-IB"/>
    <property type="match status" value="1"/>
</dbReference>
<evidence type="ECO:0000256" key="5">
    <source>
        <dbReference type="ARBA" id="ARBA00022723"/>
    </source>
</evidence>
<evidence type="ECO:0000256" key="8">
    <source>
        <dbReference type="ARBA" id="ARBA00023299"/>
    </source>
</evidence>
<dbReference type="EMBL" id="MWDQ01000141">
    <property type="protein sequence ID" value="OQB72094.1"/>
    <property type="molecule type" value="Genomic_DNA"/>
</dbReference>
<dbReference type="InterPro" id="IPR023214">
    <property type="entry name" value="HAD_sf"/>
</dbReference>
<dbReference type="InterPro" id="IPR050582">
    <property type="entry name" value="HAD-like_SerB"/>
</dbReference>
<dbReference type="EC" id="3.1.3.3" evidence="3"/>
<gene>
    <name evidence="11" type="primary">serB</name>
    <name evidence="11" type="ORF">BWX89_01481</name>
</gene>
<dbReference type="InterPro" id="IPR036412">
    <property type="entry name" value="HAD-like_sf"/>
</dbReference>
<evidence type="ECO:0000256" key="10">
    <source>
        <dbReference type="ARBA" id="ARBA00048523"/>
    </source>
</evidence>
<dbReference type="PANTHER" id="PTHR43344">
    <property type="entry name" value="PHOSPHOSERINE PHOSPHATASE"/>
    <property type="match status" value="1"/>
</dbReference>
<comment type="catalytic activity">
    <reaction evidence="10">
        <text>O-phospho-D-serine + H2O = D-serine + phosphate</text>
        <dbReference type="Rhea" id="RHEA:24873"/>
        <dbReference type="ChEBI" id="CHEBI:15377"/>
        <dbReference type="ChEBI" id="CHEBI:35247"/>
        <dbReference type="ChEBI" id="CHEBI:43474"/>
        <dbReference type="ChEBI" id="CHEBI:58680"/>
        <dbReference type="EC" id="3.1.3.3"/>
    </reaction>
</comment>
<dbReference type="GO" id="GO:0006564">
    <property type="term" value="P:L-serine biosynthetic process"/>
    <property type="evidence" value="ECO:0007669"/>
    <property type="project" value="UniProtKB-KW"/>
</dbReference>
<evidence type="ECO:0000256" key="4">
    <source>
        <dbReference type="ARBA" id="ARBA00022605"/>
    </source>
</evidence>
<keyword evidence="5" id="KW-0479">Metal-binding</keyword>
<dbReference type="GO" id="GO:0000287">
    <property type="term" value="F:magnesium ion binding"/>
    <property type="evidence" value="ECO:0007669"/>
    <property type="project" value="TreeGrafter"/>
</dbReference>
<accession>A0A1V6C5H2</accession>
<dbReference type="GO" id="GO:0005737">
    <property type="term" value="C:cytoplasm"/>
    <property type="evidence" value="ECO:0007669"/>
    <property type="project" value="TreeGrafter"/>
</dbReference>
<keyword evidence="7" id="KW-0460">Magnesium</keyword>
<dbReference type="PANTHER" id="PTHR43344:SF2">
    <property type="entry name" value="PHOSPHOSERINE PHOSPHATASE"/>
    <property type="match status" value="1"/>
</dbReference>
<protein>
    <recommendedName>
        <fullName evidence="3">phosphoserine phosphatase</fullName>
        <ecNumber evidence="3">3.1.3.3</ecNumber>
    </recommendedName>
</protein>
<evidence type="ECO:0000313" key="11">
    <source>
        <dbReference type="EMBL" id="OQB72094.1"/>
    </source>
</evidence>
<dbReference type="GO" id="GO:0036424">
    <property type="term" value="F:L-phosphoserine phosphatase activity"/>
    <property type="evidence" value="ECO:0007669"/>
    <property type="project" value="TreeGrafter"/>
</dbReference>
<comment type="caution">
    <text evidence="11">The sequence shown here is derived from an EMBL/GenBank/DDBJ whole genome shotgun (WGS) entry which is preliminary data.</text>
</comment>
<comment type="catalytic activity">
    <reaction evidence="9">
        <text>O-phospho-L-serine + H2O = L-serine + phosphate</text>
        <dbReference type="Rhea" id="RHEA:21208"/>
        <dbReference type="ChEBI" id="CHEBI:15377"/>
        <dbReference type="ChEBI" id="CHEBI:33384"/>
        <dbReference type="ChEBI" id="CHEBI:43474"/>
        <dbReference type="ChEBI" id="CHEBI:57524"/>
        <dbReference type="EC" id="3.1.3.3"/>
    </reaction>
</comment>
<name>A0A1V6C5H2_UNCT6</name>
<dbReference type="Proteomes" id="UP000485562">
    <property type="component" value="Unassembled WGS sequence"/>
</dbReference>
<sequence length="232" mass="26318">MRRADNSQEKGDRLKKFTYVVFDIDGTIVRPVSSWRYIHEKLGNWDVLAHKYQDMFLAKKISYRKFCELDASHWKGMQESKIAGLFNPVPYTKNAKKCLLKLKKEGFGLIALSTGLQYIPDKIKEEIGFKKIVSNRLISRNGILTGKVKINISHGEKGKILKNLLDSMNILPANVICVGDSDGDVPMARICGFSIAFNSTSDKLNNIVDYVCKTDDFLEVFNLIMNISTRTD</sequence>
<keyword evidence="4" id="KW-0028">Amino-acid biosynthesis</keyword>
<comment type="pathway">
    <text evidence="2">Amino-acid biosynthesis; L-serine biosynthesis; L-serine from 3-phospho-D-glycerate: step 3/3.</text>
</comment>
<evidence type="ECO:0000256" key="6">
    <source>
        <dbReference type="ARBA" id="ARBA00022801"/>
    </source>
</evidence>
<proteinExistence type="predicted"/>
<evidence type="ECO:0000256" key="3">
    <source>
        <dbReference type="ARBA" id="ARBA00012640"/>
    </source>
</evidence>
<keyword evidence="6 11" id="KW-0378">Hydrolase</keyword>
<keyword evidence="8" id="KW-0718">Serine biosynthesis</keyword>
<evidence type="ECO:0000256" key="7">
    <source>
        <dbReference type="ARBA" id="ARBA00022842"/>
    </source>
</evidence>
<dbReference type="Pfam" id="PF12710">
    <property type="entry name" value="HAD"/>
    <property type="match status" value="1"/>
</dbReference>
<dbReference type="AlphaFoldDB" id="A0A1V6C5H2"/>
<dbReference type="SUPFAM" id="SSF56784">
    <property type="entry name" value="HAD-like"/>
    <property type="match status" value="1"/>
</dbReference>
<organism evidence="11">
    <name type="scientific">candidate division TA06 bacterium ADurb.Bin131</name>
    <dbReference type="NCBI Taxonomy" id="1852827"/>
    <lineage>
        <taxon>Bacteria</taxon>
        <taxon>Bacteria division TA06</taxon>
    </lineage>
</organism>
<evidence type="ECO:0000256" key="9">
    <source>
        <dbReference type="ARBA" id="ARBA00048138"/>
    </source>
</evidence>
<evidence type="ECO:0000256" key="2">
    <source>
        <dbReference type="ARBA" id="ARBA00005135"/>
    </source>
</evidence>
<evidence type="ECO:0000256" key="1">
    <source>
        <dbReference type="ARBA" id="ARBA00001946"/>
    </source>
</evidence>
<dbReference type="Gene3D" id="3.40.50.1000">
    <property type="entry name" value="HAD superfamily/HAD-like"/>
    <property type="match status" value="1"/>
</dbReference>
<comment type="cofactor">
    <cofactor evidence="1">
        <name>Mg(2+)</name>
        <dbReference type="ChEBI" id="CHEBI:18420"/>
    </cofactor>
</comment>